<dbReference type="InterPro" id="IPR027417">
    <property type="entry name" value="P-loop_NTPase"/>
</dbReference>
<accession>A0A6V8KVT4</accession>
<sequence>MCGIAGSGKTTYAKDLETKGFVRLSIDEEIWHRFGRYGIDYGPDEYEQHTEVAREAMRERLLSLLAEGRDVVVDSSFWQRSRRQEYKQLIEQAGGRWRLVYLQVDPALLRARLYERAERFDANAAFPITDGLLARYLDSFEPPYGEGEEAIVVSHR</sequence>
<organism evidence="1 2">
    <name type="scientific">Phytohabitans rumicis</name>
    <dbReference type="NCBI Taxonomy" id="1076125"/>
    <lineage>
        <taxon>Bacteria</taxon>
        <taxon>Bacillati</taxon>
        <taxon>Actinomycetota</taxon>
        <taxon>Actinomycetes</taxon>
        <taxon>Micromonosporales</taxon>
        <taxon>Micromonosporaceae</taxon>
    </lineage>
</organism>
<comment type="caution">
    <text evidence="1">The sequence shown here is derived from an EMBL/GenBank/DDBJ whole genome shotgun (WGS) entry which is preliminary data.</text>
</comment>
<dbReference type="Gene3D" id="3.40.50.300">
    <property type="entry name" value="P-loop containing nucleotide triphosphate hydrolases"/>
    <property type="match status" value="1"/>
</dbReference>
<reference evidence="1 2" key="2">
    <citation type="submission" date="2020-03" db="EMBL/GenBank/DDBJ databases">
        <authorList>
            <person name="Ichikawa N."/>
            <person name="Kimura A."/>
            <person name="Kitahashi Y."/>
            <person name="Uohara A."/>
        </authorList>
    </citation>
    <scope>NUCLEOTIDE SEQUENCE [LARGE SCALE GENOMIC DNA]</scope>
    <source>
        <strain evidence="1 2">NBRC 108638</strain>
    </source>
</reference>
<evidence type="ECO:0000313" key="1">
    <source>
        <dbReference type="EMBL" id="GFJ87500.1"/>
    </source>
</evidence>
<dbReference type="AlphaFoldDB" id="A0A6V8KVT4"/>
<evidence type="ECO:0000313" key="2">
    <source>
        <dbReference type="Proteomes" id="UP000482960"/>
    </source>
</evidence>
<dbReference type="Pfam" id="PF13671">
    <property type="entry name" value="AAA_33"/>
    <property type="match status" value="1"/>
</dbReference>
<reference evidence="1 2" key="1">
    <citation type="submission" date="2020-03" db="EMBL/GenBank/DDBJ databases">
        <title>Whole genome shotgun sequence of Phytohabitans rumicis NBRC 108638.</title>
        <authorList>
            <person name="Komaki H."/>
            <person name="Tamura T."/>
        </authorList>
    </citation>
    <scope>NUCLEOTIDE SEQUENCE [LARGE SCALE GENOMIC DNA]</scope>
    <source>
        <strain evidence="1 2">NBRC 108638</strain>
    </source>
</reference>
<proteinExistence type="predicted"/>
<gene>
    <name evidence="1" type="ORF">Prum_011420</name>
</gene>
<evidence type="ECO:0008006" key="3">
    <source>
        <dbReference type="Google" id="ProtNLM"/>
    </source>
</evidence>
<protein>
    <recommendedName>
        <fullName evidence="3">ATP-binding protein</fullName>
    </recommendedName>
</protein>
<dbReference type="SUPFAM" id="SSF52540">
    <property type="entry name" value="P-loop containing nucleoside triphosphate hydrolases"/>
    <property type="match status" value="1"/>
</dbReference>
<keyword evidence="2" id="KW-1185">Reference proteome</keyword>
<dbReference type="Proteomes" id="UP000482960">
    <property type="component" value="Unassembled WGS sequence"/>
</dbReference>
<name>A0A6V8KVT4_9ACTN</name>
<dbReference type="EMBL" id="BLPG01000001">
    <property type="protein sequence ID" value="GFJ87500.1"/>
    <property type="molecule type" value="Genomic_DNA"/>
</dbReference>